<dbReference type="Gene3D" id="2.60.40.10">
    <property type="entry name" value="Immunoglobulins"/>
    <property type="match status" value="2"/>
</dbReference>
<reference evidence="16" key="1">
    <citation type="journal article" date="2020" name="bioRxiv">
        <title>Chromosome-level reference genome of the European wasp spider Argiope bruennichi: a resource for studies on range expansion and evolutionary adaptation.</title>
        <authorList>
            <person name="Sheffer M.M."/>
            <person name="Hoppe A."/>
            <person name="Krehenwinkel H."/>
            <person name="Uhl G."/>
            <person name="Kuss A.W."/>
            <person name="Jensen L."/>
            <person name="Jensen C."/>
            <person name="Gillespie R.G."/>
            <person name="Hoff K.J."/>
            <person name="Prost S."/>
        </authorList>
    </citation>
    <scope>NUCLEOTIDE SEQUENCE</scope>
</reference>
<dbReference type="InterPro" id="IPR014756">
    <property type="entry name" value="Ig_E-set"/>
</dbReference>
<keyword evidence="4" id="KW-0646">Protease inhibitor</keyword>
<dbReference type="InterPro" id="IPR001599">
    <property type="entry name" value="Macroglobln_a2"/>
</dbReference>
<dbReference type="InterPro" id="IPR040839">
    <property type="entry name" value="MG4"/>
</dbReference>
<dbReference type="FunFam" id="2.60.40.1930:FF:000001">
    <property type="entry name" value="CD109 isoform 3"/>
    <property type="match status" value="1"/>
</dbReference>
<dbReference type="PROSITE" id="PS00477">
    <property type="entry name" value="ALPHA_2_MACROGLOBULIN"/>
    <property type="match status" value="1"/>
</dbReference>
<evidence type="ECO:0000259" key="14">
    <source>
        <dbReference type="SMART" id="SM01359"/>
    </source>
</evidence>
<dbReference type="GO" id="GO:0004867">
    <property type="term" value="F:serine-type endopeptidase inhibitor activity"/>
    <property type="evidence" value="ECO:0007669"/>
    <property type="project" value="UniProtKB-KW"/>
</dbReference>
<dbReference type="InterPro" id="IPR019742">
    <property type="entry name" value="MacrogloblnA2_CS"/>
</dbReference>
<dbReference type="SUPFAM" id="SSF81296">
    <property type="entry name" value="E set domains"/>
    <property type="match status" value="1"/>
</dbReference>
<dbReference type="InterPro" id="IPR011625">
    <property type="entry name" value="A2M_N_BRD"/>
</dbReference>
<keyword evidence="5 13" id="KW-0732">Signal</keyword>
<gene>
    <name evidence="16" type="ORF">HNY73_002821</name>
</gene>
<dbReference type="SMART" id="SM01360">
    <property type="entry name" value="A2M"/>
    <property type="match status" value="1"/>
</dbReference>
<dbReference type="SUPFAM" id="SSF48239">
    <property type="entry name" value="Terpenoid cyclases/Protein prenyltransferases"/>
    <property type="match status" value="1"/>
</dbReference>
<feature type="region of interest" description="Disordered" evidence="12">
    <location>
        <begin position="511"/>
        <end position="543"/>
    </location>
</feature>
<dbReference type="Pfam" id="PF07703">
    <property type="entry name" value="A2M_BRD"/>
    <property type="match status" value="1"/>
</dbReference>
<evidence type="ECO:0000313" key="17">
    <source>
        <dbReference type="Proteomes" id="UP000807504"/>
    </source>
</evidence>
<dbReference type="PANTHER" id="PTHR11412">
    <property type="entry name" value="MACROGLOBULIN / COMPLEMENT"/>
    <property type="match status" value="1"/>
</dbReference>
<dbReference type="InterPro" id="IPR002890">
    <property type="entry name" value="MG2"/>
</dbReference>
<reference evidence="16" key="2">
    <citation type="submission" date="2020-06" db="EMBL/GenBank/DDBJ databases">
        <authorList>
            <person name="Sheffer M."/>
        </authorList>
    </citation>
    <scope>NUCLEOTIDE SEQUENCE</scope>
</reference>
<dbReference type="EMBL" id="JABXBU010000002">
    <property type="protein sequence ID" value="KAF8794906.1"/>
    <property type="molecule type" value="Genomic_DNA"/>
</dbReference>
<dbReference type="Pfam" id="PF01835">
    <property type="entry name" value="MG2"/>
    <property type="match status" value="1"/>
</dbReference>
<feature type="region of interest" description="Disordered" evidence="12">
    <location>
        <begin position="728"/>
        <end position="750"/>
    </location>
</feature>
<comment type="similarity">
    <text evidence="2">Belongs to the protease inhibitor I39 (alpha-2-macroglobulin) family.</text>
</comment>
<sequence length="1308" mass="144490">MDLKNLLILSILSIILLEVCSADKVENGYIFTSPRSLKRGQNNQLQLLRFGCLDSSDLNVQLYYKKNYDSNETLAQQQAYNIPKGNKDALLNFLVPPIDDSNYIYSGRLQINGTMCGKSISGSDEVHFSNNVNENIYIIQTDKPLYKPGQTVMFRVLKLDKNLRPSDKRNDTADVFVEDPKGTRLFQFKRVHLGKGINQMEFPLADEPVQGPWRITVSKDKDSQSTSFDVKEYKLPKFEVKINFPSFVLKNADTIPVSVCAEYTYGEPVQAHLNLNTSLEMYAYESSYSRTPVLQNSLEIDGCYNYTINVTEIDPKRDHSYKRIKNLKYFFHLIQMSATQYLSRSYSPLNMDFNVNGDHGKYYKPGLPYNGKLKVTNPDNSPASGEPVEICATVSRKRIIDTWLANKQVKFCKNYTSNEDGYIKFTILPQNVDSVSINLYARSLKYTGGNNIGQPTAKKNIRVLFTAKENTEFQLHYQILKQGEVVKTGSQQVTFNIKDDVSEKYENPEELINGSETQISPPLSASELKESSSGEANCPSARESRYIPPIGEVSIPIDVDASLSPSFSLLVFYVREDRETVADSQKIEVEKCFKNKVTFDFASDVAQPGTPVTHRITSSPNSLCGIKVVDKSVTLLDSSNRLTKDKIFQLQSNLNPPSYYGSNNFCYSDKSQPGLEPSEANSKINPTDSFYSSSYEDSYAAFQDAGIWTDAITGPDAKISRVIVPQGAFGPGGAPGGPGGPGGPIGPGATQSAVEVRNYFPETWLFELQMTGPDGTYSGEDNIPHTITEWDGSAVCINSKDGIGLSDMTSIKAFQAFFISYTLPISVVRGEEFVVVVSVFNYADAALPISVNLQDPQGFKVISGLSDNEICIQPSTSESLKMKLKGTTVGSINITVEASTASSSKVCGDSPVYGGYARDAITQPLEVEAEGFLNEKVDSILFCPSDEENQMFSKTDDLDLPDDAVPDSARALVDVSGNIMGPAIQNLNNLVSLPTGCGEQNMVKFTPNYLVLDYLTDIGKLTDSIKSSAIKNLNLGYQRELTFQRYDGSFSAFGNSDKEGSMFLTAFVLRSFYQAKRYITIDDRIFNDTQNWITSRQQIDGCFPNVGQIIDSGIQGGLETDKKNGTITAYVLASLLISNYRNETVIRNAMSCLSSNPPTTPYETFLYTYAEALGGQKKAAKKLLNDIKPFADKNGGLVSYHNPNGSKPLDVETNAYAVLANLQLGNSKSTVLPIVRYLSTNLNPSGGFYSTQDTCVGLDALSKFAKIVYKDPVDITVSISGGLNEQVKISEDNKLLVQRNKILKYQVN</sequence>
<dbReference type="Gene3D" id="1.50.10.20">
    <property type="match status" value="1"/>
</dbReference>
<keyword evidence="6" id="KW-0722">Serine protease inhibitor</keyword>
<evidence type="ECO:0000256" key="9">
    <source>
        <dbReference type="ARBA" id="ARBA00057615"/>
    </source>
</evidence>
<feature type="compositionally biased region" description="Polar residues" evidence="12">
    <location>
        <begin position="514"/>
        <end position="523"/>
    </location>
</feature>
<evidence type="ECO:0000256" key="7">
    <source>
        <dbReference type="ARBA" id="ARBA00023157"/>
    </source>
</evidence>
<dbReference type="Proteomes" id="UP000807504">
    <property type="component" value="Unassembled WGS sequence"/>
</dbReference>
<dbReference type="Pfam" id="PF17789">
    <property type="entry name" value="MG4"/>
    <property type="match status" value="1"/>
</dbReference>
<evidence type="ECO:0000256" key="6">
    <source>
        <dbReference type="ARBA" id="ARBA00022900"/>
    </source>
</evidence>
<comment type="subunit">
    <text evidence="10">Heterodimer of a TEP1-N chain and an TEP1-C chain non-covalently linked. Forms a complex composed of TEP1-N and TEP1-C heterodimer, LRIM1 and APL1C; the interaction stabilizes TEP1-N and TEP1-C heterodimer, prevents its binding to tissues while circulating in the hemolymph and protects the thioester bond from hydrolysis. Mature TEP1 and to a lesser extent full-length TEP1 interact with SPCLIP1; the interaction is induced by microbial infection.</text>
</comment>
<dbReference type="InterPro" id="IPR047565">
    <property type="entry name" value="Alpha-macroglob_thiol-ester_cl"/>
</dbReference>
<proteinExistence type="inferred from homology"/>
<dbReference type="InterPro" id="IPR050473">
    <property type="entry name" value="A2M/Complement_sys"/>
</dbReference>
<dbReference type="InterPro" id="IPR013783">
    <property type="entry name" value="Ig-like_fold"/>
</dbReference>
<feature type="signal peptide" evidence="13">
    <location>
        <begin position="1"/>
        <end position="22"/>
    </location>
</feature>
<dbReference type="InterPro" id="IPR011626">
    <property type="entry name" value="Alpha-macroglobulin_TED"/>
</dbReference>
<evidence type="ECO:0000313" key="16">
    <source>
        <dbReference type="EMBL" id="KAF8794906.1"/>
    </source>
</evidence>
<keyword evidence="17" id="KW-1185">Reference proteome</keyword>
<evidence type="ECO:0000259" key="15">
    <source>
        <dbReference type="SMART" id="SM01360"/>
    </source>
</evidence>
<evidence type="ECO:0000256" key="1">
    <source>
        <dbReference type="ARBA" id="ARBA00004613"/>
    </source>
</evidence>
<comment type="caution">
    <text evidence="16">The sequence shown here is derived from an EMBL/GenBank/DDBJ whole genome shotgun (WGS) entry which is preliminary data.</text>
</comment>
<comment type="subcellular location">
    <subcellularLocation>
        <location evidence="1">Secreted</location>
    </subcellularLocation>
</comment>
<feature type="compositionally biased region" description="Gly residues" evidence="12">
    <location>
        <begin position="729"/>
        <end position="746"/>
    </location>
</feature>
<dbReference type="InterPro" id="IPR041555">
    <property type="entry name" value="MG3"/>
</dbReference>
<comment type="function">
    <text evidence="9">Binds covalently through a thioester bond to the pathogen surface resulting in pathogen clearance.</text>
</comment>
<dbReference type="Gene3D" id="6.20.50.160">
    <property type="match status" value="1"/>
</dbReference>
<dbReference type="Gene3D" id="2.60.40.1930">
    <property type="match status" value="2"/>
</dbReference>
<dbReference type="Pfam" id="PF17791">
    <property type="entry name" value="MG3"/>
    <property type="match status" value="1"/>
</dbReference>
<keyword evidence="3" id="KW-0964">Secreted</keyword>
<dbReference type="Pfam" id="PF07678">
    <property type="entry name" value="TED_complement"/>
    <property type="match status" value="1"/>
</dbReference>
<feature type="domain" description="Alpha-2-macroglobulin bait region" evidence="14">
    <location>
        <begin position="439"/>
        <end position="636"/>
    </location>
</feature>
<dbReference type="PANTHER" id="PTHR11412:SF171">
    <property type="entry name" value="PREGNANCY ZONE PROTEIN-LIKE PROTEIN"/>
    <property type="match status" value="1"/>
</dbReference>
<dbReference type="SMART" id="SM01419">
    <property type="entry name" value="Thiol-ester_cl"/>
    <property type="match status" value="1"/>
</dbReference>
<feature type="chain" id="PRO_5035733621" description="TEP1-F" evidence="13">
    <location>
        <begin position="23"/>
        <end position="1308"/>
    </location>
</feature>
<dbReference type="Pfam" id="PF00207">
    <property type="entry name" value="A2M"/>
    <property type="match status" value="1"/>
</dbReference>
<dbReference type="GO" id="GO:0005615">
    <property type="term" value="C:extracellular space"/>
    <property type="evidence" value="ECO:0007669"/>
    <property type="project" value="InterPro"/>
</dbReference>
<evidence type="ECO:0000256" key="4">
    <source>
        <dbReference type="ARBA" id="ARBA00022690"/>
    </source>
</evidence>
<dbReference type="Gene3D" id="2.20.130.20">
    <property type="match status" value="1"/>
</dbReference>
<evidence type="ECO:0000256" key="12">
    <source>
        <dbReference type="SAM" id="MobiDB-lite"/>
    </source>
</evidence>
<dbReference type="InterPro" id="IPR008930">
    <property type="entry name" value="Terpenoid_cyclase/PrenylTrfase"/>
</dbReference>
<protein>
    <recommendedName>
        <fullName evidence="11">TEP1-F</fullName>
    </recommendedName>
</protein>
<evidence type="ECO:0000256" key="13">
    <source>
        <dbReference type="SAM" id="SignalP"/>
    </source>
</evidence>
<dbReference type="SMART" id="SM01359">
    <property type="entry name" value="A2M_N_2"/>
    <property type="match status" value="1"/>
</dbReference>
<dbReference type="Gene3D" id="2.60.40.1940">
    <property type="match status" value="1"/>
</dbReference>
<evidence type="ECO:0000256" key="2">
    <source>
        <dbReference type="ARBA" id="ARBA00010952"/>
    </source>
</evidence>
<organism evidence="16 17">
    <name type="scientific">Argiope bruennichi</name>
    <name type="common">Wasp spider</name>
    <name type="synonym">Aranea bruennichi</name>
    <dbReference type="NCBI Taxonomy" id="94029"/>
    <lineage>
        <taxon>Eukaryota</taxon>
        <taxon>Metazoa</taxon>
        <taxon>Ecdysozoa</taxon>
        <taxon>Arthropoda</taxon>
        <taxon>Chelicerata</taxon>
        <taxon>Arachnida</taxon>
        <taxon>Araneae</taxon>
        <taxon>Araneomorphae</taxon>
        <taxon>Entelegynae</taxon>
        <taxon>Araneoidea</taxon>
        <taxon>Araneidae</taxon>
        <taxon>Argiope</taxon>
    </lineage>
</organism>
<evidence type="ECO:0000256" key="10">
    <source>
        <dbReference type="ARBA" id="ARBA00063781"/>
    </source>
</evidence>
<evidence type="ECO:0000256" key="3">
    <source>
        <dbReference type="ARBA" id="ARBA00022525"/>
    </source>
</evidence>
<evidence type="ECO:0000256" key="11">
    <source>
        <dbReference type="ARBA" id="ARBA00078071"/>
    </source>
</evidence>
<feature type="domain" description="Alpha-2-macroglobulin" evidence="15">
    <location>
        <begin position="763"/>
        <end position="853"/>
    </location>
</feature>
<keyword evidence="7" id="KW-1015">Disulfide bond</keyword>
<evidence type="ECO:0000256" key="5">
    <source>
        <dbReference type="ARBA" id="ARBA00022729"/>
    </source>
</evidence>
<dbReference type="Gene3D" id="2.60.120.1540">
    <property type="match status" value="1"/>
</dbReference>
<name>A0A8T0FVZ4_ARGBR</name>
<keyword evidence="8" id="KW-0325">Glycoprotein</keyword>
<accession>A0A8T0FVZ4</accession>
<evidence type="ECO:0000256" key="8">
    <source>
        <dbReference type="ARBA" id="ARBA00023180"/>
    </source>
</evidence>